<dbReference type="AlphaFoldDB" id="A0A1V3GCB4"/>
<dbReference type="RefSeq" id="WP_077360171.1">
    <property type="nucleotide sequence ID" value="NZ_MQMF01000001.1"/>
</dbReference>
<dbReference type="EMBL" id="MQMF01000001">
    <property type="protein sequence ID" value="OOE14490.1"/>
    <property type="molecule type" value="Genomic_DNA"/>
</dbReference>
<dbReference type="OrthoDB" id="2967609at2"/>
<sequence>MLRKYIVIASLLVFSGCGIVPEDPKVQGARQIEKMEKATTKKILKEGQKLLKEDKDFILEPASGKVCKFEREENRIDKNELDRKIQKKFKGEFYKNIDLYASKLPIDTQVFHVNEDGTDFLYAEVSNGKDRIYSCEYFYGN</sequence>
<protein>
    <recommendedName>
        <fullName evidence="3">Lipoprotein</fullName>
    </recommendedName>
</protein>
<evidence type="ECO:0008006" key="3">
    <source>
        <dbReference type="Google" id="ProtNLM"/>
    </source>
</evidence>
<evidence type="ECO:0000313" key="2">
    <source>
        <dbReference type="Proteomes" id="UP000188597"/>
    </source>
</evidence>
<evidence type="ECO:0000313" key="1">
    <source>
        <dbReference type="EMBL" id="OOE14490.1"/>
    </source>
</evidence>
<organism evidence="1 2">
    <name type="scientific">Fictibacillus arsenicus</name>
    <dbReference type="NCBI Taxonomy" id="255247"/>
    <lineage>
        <taxon>Bacteria</taxon>
        <taxon>Bacillati</taxon>
        <taxon>Bacillota</taxon>
        <taxon>Bacilli</taxon>
        <taxon>Bacillales</taxon>
        <taxon>Fictibacillaceae</taxon>
        <taxon>Fictibacillus</taxon>
    </lineage>
</organism>
<name>A0A1V3GCB4_9BACL</name>
<dbReference type="Proteomes" id="UP000188597">
    <property type="component" value="Unassembled WGS sequence"/>
</dbReference>
<gene>
    <name evidence="1" type="ORF">UN64_04660</name>
</gene>
<dbReference type="PROSITE" id="PS51257">
    <property type="entry name" value="PROKAR_LIPOPROTEIN"/>
    <property type="match status" value="1"/>
</dbReference>
<comment type="caution">
    <text evidence="1">The sequence shown here is derived from an EMBL/GenBank/DDBJ whole genome shotgun (WGS) entry which is preliminary data.</text>
</comment>
<proteinExistence type="predicted"/>
<accession>A0A1V3GCB4</accession>
<reference evidence="1 2" key="1">
    <citation type="submission" date="2016-11" db="EMBL/GenBank/DDBJ databases">
        <authorList>
            <person name="Jaros S."/>
            <person name="Januszkiewicz K."/>
            <person name="Wedrychowicz H."/>
        </authorList>
    </citation>
    <scope>NUCLEOTIDE SEQUENCE [LARGE SCALE GENOMIC DNA]</scope>
    <source>
        <strain evidence="1 2">Con a/3</strain>
    </source>
</reference>